<protein>
    <submittedName>
        <fullName evidence="1">Uncharacterized protein</fullName>
    </submittedName>
</protein>
<dbReference type="EMBL" id="LCYA01000221">
    <property type="protein sequence ID" value="KWV84200.1"/>
    <property type="molecule type" value="Genomic_DNA"/>
</dbReference>
<evidence type="ECO:0000313" key="2">
    <source>
        <dbReference type="Proteomes" id="UP000061348"/>
    </source>
</evidence>
<sequence>MRLVEGFQQHGAASLDVGFIRCPARVGAQRGRLACKGLPNGLPLQVGGQCHRFHTLVDERLQLGRESRGIPDFDGIREAAYIFHRDARQTVGNEFNGSGHGHLPSRFGTGFTLVAFVASVNLVA</sequence>
<proteinExistence type="predicted"/>
<reference evidence="1 2" key="1">
    <citation type="submission" date="2015-05" db="EMBL/GenBank/DDBJ databases">
        <title>A genomic and transcriptomic approach to investigate the blue pigment phenotype in Pseudomonas fluorescens.</title>
        <authorList>
            <person name="Andreani N.A."/>
            <person name="Cardazzo B."/>
        </authorList>
    </citation>
    <scope>NUCLEOTIDE SEQUENCE [LARGE SCALE GENOMIC DNA]</scope>
    <source>
        <strain evidence="1 2">Ps_22</strain>
    </source>
</reference>
<gene>
    <name evidence="1" type="ORF">PFLmoz3_06020</name>
</gene>
<dbReference type="Proteomes" id="UP000061348">
    <property type="component" value="Unassembled WGS sequence"/>
</dbReference>
<evidence type="ECO:0000313" key="1">
    <source>
        <dbReference type="EMBL" id="KWV84200.1"/>
    </source>
</evidence>
<comment type="caution">
    <text evidence="1">The sequence shown here is derived from an EMBL/GenBank/DDBJ whole genome shotgun (WGS) entry which is preliminary data.</text>
</comment>
<organism evidence="1 2">
    <name type="scientific">Pseudomonas fluorescens</name>
    <dbReference type="NCBI Taxonomy" id="294"/>
    <lineage>
        <taxon>Bacteria</taxon>
        <taxon>Pseudomonadati</taxon>
        <taxon>Pseudomonadota</taxon>
        <taxon>Gammaproteobacteria</taxon>
        <taxon>Pseudomonadales</taxon>
        <taxon>Pseudomonadaceae</taxon>
        <taxon>Pseudomonas</taxon>
    </lineage>
</organism>
<dbReference type="AlphaFoldDB" id="A0A109LAR0"/>
<name>A0A109LAR0_PSEFL</name>
<accession>A0A109LAR0</accession>